<dbReference type="EMBL" id="MW021756">
    <property type="protein sequence ID" value="QPX76535.1"/>
    <property type="molecule type" value="Genomic_DNA"/>
</dbReference>
<proteinExistence type="predicted"/>
<accession>A0A7T3NBG6</accession>
<sequence>MMKKFSVITPADLRIPDLQQLCAVFGGEKTLRQISKELKAKYPHVCPKCEGKGFEVKRVNTYPSGLPDSGWVDQMEDISYVCDICNGQGFTKERLIAKPVKVEYVPA</sequence>
<dbReference type="Proteomes" id="UP000595879">
    <property type="component" value="Genome"/>
</dbReference>
<protein>
    <submittedName>
        <fullName evidence="1">Uncharacterized protein</fullName>
    </submittedName>
</protein>
<name>A0A7T3NBG6_9CAUD</name>
<dbReference type="SUPFAM" id="SSF57938">
    <property type="entry name" value="DnaJ/Hsp40 cysteine-rich domain"/>
    <property type="match status" value="1"/>
</dbReference>
<dbReference type="InterPro" id="IPR036410">
    <property type="entry name" value="HSP_DnaJ_Cys-rich_dom_sf"/>
</dbReference>
<evidence type="ECO:0000313" key="2">
    <source>
        <dbReference type="Proteomes" id="UP000595879"/>
    </source>
</evidence>
<reference evidence="1 2" key="1">
    <citation type="submission" date="2020-09" db="EMBL/GenBank/DDBJ databases">
        <authorList>
            <person name="Reed H.X."/>
            <person name="Ayers H."/>
            <person name="Chronis L."/>
            <person name="Gaertner R."/>
            <person name="Thompson D."/>
            <person name="Newey C."/>
            <person name="Breakwell D.P."/>
            <person name="Grose J.H."/>
        </authorList>
    </citation>
    <scope>NUCLEOTIDE SEQUENCE [LARGE SCALE GENOMIC DNA]</scope>
</reference>
<organism evidence="1 2">
    <name type="scientific">Cronobacter phage vB_CsaM_SemperBestia</name>
    <dbReference type="NCBI Taxonomy" id="2777353"/>
    <lineage>
        <taxon>Viruses</taxon>
        <taxon>Duplodnaviria</taxon>
        <taxon>Heunggongvirae</taxon>
        <taxon>Uroviricota</taxon>
        <taxon>Caudoviricetes</taxon>
        <taxon>Pantevenvirales</taxon>
        <taxon>Straboviridae</taxon>
        <taxon>Pseudotevenvirus</taxon>
        <taxon>Pseudotevenvirus leb</taxon>
    </lineage>
</organism>
<evidence type="ECO:0000313" key="1">
    <source>
        <dbReference type="EMBL" id="QPX76535.1"/>
    </source>
</evidence>